<organism evidence="2 3">
    <name type="scientific">Lymnaea stagnalis</name>
    <name type="common">Great pond snail</name>
    <name type="synonym">Helix stagnalis</name>
    <dbReference type="NCBI Taxonomy" id="6523"/>
    <lineage>
        <taxon>Eukaryota</taxon>
        <taxon>Metazoa</taxon>
        <taxon>Spiralia</taxon>
        <taxon>Lophotrochozoa</taxon>
        <taxon>Mollusca</taxon>
        <taxon>Gastropoda</taxon>
        <taxon>Heterobranchia</taxon>
        <taxon>Euthyneura</taxon>
        <taxon>Panpulmonata</taxon>
        <taxon>Hygrophila</taxon>
        <taxon>Lymnaeoidea</taxon>
        <taxon>Lymnaeidae</taxon>
        <taxon>Lymnaea</taxon>
    </lineage>
</organism>
<dbReference type="AlphaFoldDB" id="A0AAV2I045"/>
<feature type="non-terminal residue" evidence="2">
    <location>
        <position position="121"/>
    </location>
</feature>
<dbReference type="EMBL" id="CAXITT010000333">
    <property type="protein sequence ID" value="CAL1539251.1"/>
    <property type="molecule type" value="Genomic_DNA"/>
</dbReference>
<keyword evidence="3" id="KW-1185">Reference proteome</keyword>
<evidence type="ECO:0000313" key="3">
    <source>
        <dbReference type="Proteomes" id="UP001497497"/>
    </source>
</evidence>
<dbReference type="Proteomes" id="UP001497497">
    <property type="component" value="Unassembled WGS sequence"/>
</dbReference>
<evidence type="ECO:0000256" key="1">
    <source>
        <dbReference type="SAM" id="MobiDB-lite"/>
    </source>
</evidence>
<name>A0AAV2I045_LYMST</name>
<comment type="caution">
    <text evidence="2">The sequence shown here is derived from an EMBL/GenBank/DDBJ whole genome shotgun (WGS) entry which is preliminary data.</text>
</comment>
<accession>A0AAV2I045</accession>
<feature type="region of interest" description="Disordered" evidence="1">
    <location>
        <begin position="88"/>
        <end position="121"/>
    </location>
</feature>
<gene>
    <name evidence="2" type="ORF">GSLYS_00013070001</name>
</gene>
<protein>
    <submittedName>
        <fullName evidence="2">Uncharacterized protein</fullName>
    </submittedName>
</protein>
<evidence type="ECO:0000313" key="2">
    <source>
        <dbReference type="EMBL" id="CAL1539251.1"/>
    </source>
</evidence>
<reference evidence="2 3" key="1">
    <citation type="submission" date="2024-04" db="EMBL/GenBank/DDBJ databases">
        <authorList>
            <consortium name="Genoscope - CEA"/>
            <person name="William W."/>
        </authorList>
    </citation>
    <scope>NUCLEOTIDE SEQUENCE [LARGE SCALE GENOMIC DNA]</scope>
</reference>
<sequence>MRLASLSGITETCSLTNIKLIIMVWSVVCHGIVSQTSAGDGDIPGDSETSPSAGRDWAKVRRDDAVQRYTPFSARSYGTGTAAQRVAFQGEDPVRKRRSLSPRESLSKEKILSERGGAYRP</sequence>
<proteinExistence type="predicted"/>
<feature type="region of interest" description="Disordered" evidence="1">
    <location>
        <begin position="35"/>
        <end position="60"/>
    </location>
</feature>